<evidence type="ECO:0000256" key="1">
    <source>
        <dbReference type="SAM" id="MobiDB-lite"/>
    </source>
</evidence>
<reference evidence="2 3" key="1">
    <citation type="submission" date="2016-07" db="EMBL/GenBank/DDBJ databases">
        <title>Pervasive Adenine N6-methylation of Active Genes in Fungi.</title>
        <authorList>
            <consortium name="DOE Joint Genome Institute"/>
            <person name="Mondo S.J."/>
            <person name="Dannebaum R.O."/>
            <person name="Kuo R.C."/>
            <person name="Labutti K."/>
            <person name="Haridas S."/>
            <person name="Kuo A."/>
            <person name="Salamov A."/>
            <person name="Ahrendt S.R."/>
            <person name="Lipzen A."/>
            <person name="Sullivan W."/>
            <person name="Andreopoulos W.B."/>
            <person name="Clum A."/>
            <person name="Lindquist E."/>
            <person name="Daum C."/>
            <person name="Ramamoorthy G.K."/>
            <person name="Gryganskyi A."/>
            <person name="Culley D."/>
            <person name="Magnuson J.K."/>
            <person name="James T.Y."/>
            <person name="O'Malley M.A."/>
            <person name="Stajich J.E."/>
            <person name="Spatafora J.W."/>
            <person name="Visel A."/>
            <person name="Grigoriev I.V."/>
        </authorList>
    </citation>
    <scope>NUCLEOTIDE SEQUENCE [LARGE SCALE GENOMIC DNA]</scope>
    <source>
        <strain evidence="2 3">ATCC 12442</strain>
    </source>
</reference>
<dbReference type="Proteomes" id="UP000193922">
    <property type="component" value="Unassembled WGS sequence"/>
</dbReference>
<dbReference type="RefSeq" id="XP_040740444.1">
    <property type="nucleotide sequence ID" value="XM_040888525.1"/>
</dbReference>
<organism evidence="2 3">
    <name type="scientific">Linderina pennispora</name>
    <dbReference type="NCBI Taxonomy" id="61395"/>
    <lineage>
        <taxon>Eukaryota</taxon>
        <taxon>Fungi</taxon>
        <taxon>Fungi incertae sedis</taxon>
        <taxon>Zoopagomycota</taxon>
        <taxon>Kickxellomycotina</taxon>
        <taxon>Kickxellomycetes</taxon>
        <taxon>Kickxellales</taxon>
        <taxon>Kickxellaceae</taxon>
        <taxon>Linderina</taxon>
    </lineage>
</organism>
<protein>
    <submittedName>
        <fullName evidence="2">Uncharacterized protein</fullName>
    </submittedName>
</protein>
<evidence type="ECO:0000313" key="3">
    <source>
        <dbReference type="Proteomes" id="UP000193922"/>
    </source>
</evidence>
<dbReference type="GeneID" id="63805173"/>
<name>A0A1Y1VZL2_9FUNG</name>
<feature type="non-terminal residue" evidence="2">
    <location>
        <position position="1"/>
    </location>
</feature>
<feature type="region of interest" description="Disordered" evidence="1">
    <location>
        <begin position="66"/>
        <end position="86"/>
    </location>
</feature>
<dbReference type="AlphaFoldDB" id="A0A1Y1VZL2"/>
<feature type="compositionally biased region" description="Low complexity" evidence="1">
    <location>
        <begin position="66"/>
        <end position="84"/>
    </location>
</feature>
<proteinExistence type="predicted"/>
<accession>A0A1Y1VZL2</accession>
<comment type="caution">
    <text evidence="2">The sequence shown here is derived from an EMBL/GenBank/DDBJ whole genome shotgun (WGS) entry which is preliminary data.</text>
</comment>
<evidence type="ECO:0000313" key="2">
    <source>
        <dbReference type="EMBL" id="ORX66456.1"/>
    </source>
</evidence>
<gene>
    <name evidence="2" type="ORF">DL89DRAFT_270005</name>
</gene>
<dbReference type="EMBL" id="MCFD01000015">
    <property type="protein sequence ID" value="ORX66456.1"/>
    <property type="molecule type" value="Genomic_DNA"/>
</dbReference>
<sequence>QQTAPLQSLHLVEALQQSLLAEQVSQQPLSEEPALVEATSERGQLLGLTQKSPVHQQLHQQLQRQKLHQQLQQQRQQQKRQQQLPRPFLEQDSMEPAAAVTSLTIDPPLSAVASFAQLPIYSPSPIYPPPPMLTVYQPVFPSFDSSSFSPKKVKFSIDTMQDVLPASACQVELVPITVPILPTMTMQDVTNIVQMGERNRELVSALLATQDNVLALEHGQLQKRILALQSPILPAKIGSAAATFGSVSSLQNFAVSAANSGTTATVEKLSAGLSQSHVTLAAQPRSRARVVRKNVRTLKYGMPKQSAAEEKYCMWRIYAKGLREYGSEHEGNFLAHYDIGDLDIFHVYFSPSGTCEFIVAERDAYKLVKRLRKLNKTILDGYGPLRDVGKAEDTELVRTQYTKQLAASLAKCHNRDFKHYVDRYARDVNLSLPANQSGS</sequence>
<keyword evidence="3" id="KW-1185">Reference proteome</keyword>